<protein>
    <submittedName>
        <fullName evidence="5">Nucleotidyltransferase family protein</fullName>
    </submittedName>
</protein>
<dbReference type="KEGG" id="rpon:G3256_00285"/>
<proteinExistence type="predicted"/>
<dbReference type="CDD" id="cd06422">
    <property type="entry name" value="NTP_transferase_like_1"/>
    <property type="match status" value="1"/>
</dbReference>
<evidence type="ECO:0000313" key="6">
    <source>
        <dbReference type="Proteomes" id="UP000503308"/>
    </source>
</evidence>
<dbReference type="AlphaFoldDB" id="A0A858SMH7"/>
<gene>
    <name evidence="5" type="ORF">G3256_00285</name>
</gene>
<dbReference type="Proteomes" id="UP000503308">
    <property type="component" value="Chromosome"/>
</dbReference>
<keyword evidence="1 5" id="KW-0808">Transferase</keyword>
<evidence type="ECO:0000259" key="4">
    <source>
        <dbReference type="Pfam" id="PF12804"/>
    </source>
</evidence>
<dbReference type="EMBL" id="CP048788">
    <property type="protein sequence ID" value="QJF49710.1"/>
    <property type="molecule type" value="Genomic_DNA"/>
</dbReference>
<accession>A0A858SMH7</accession>
<sequence>MRHMPGAVMLFAAGFGTRMRPLTDDRPKPMIEVAGRPLIDHALALVRETSPDRIVVNLHYKPGLLITHLDGSGVVTVTEEPDILDTGGGLRNALPHLGTAPVLTMNPDAVWTGPNPAQALYDAWDGDRMDALLMCVPLARTIGRSAPGDFSIGAGGHLSRGGDLVYGGMQIISTALLHDIPEQVFSLNRVWDLMLARGRLSGLVHSGRWCDVGHPEGIAAAEAMLEADHG</sequence>
<dbReference type="GO" id="GO:0016779">
    <property type="term" value="F:nucleotidyltransferase activity"/>
    <property type="evidence" value="ECO:0007669"/>
    <property type="project" value="UniProtKB-KW"/>
</dbReference>
<keyword evidence="3" id="KW-0460">Magnesium</keyword>
<dbReference type="InterPro" id="IPR050065">
    <property type="entry name" value="GlmU-like"/>
</dbReference>
<dbReference type="InterPro" id="IPR029044">
    <property type="entry name" value="Nucleotide-diphossugar_trans"/>
</dbReference>
<keyword evidence="2" id="KW-0548">Nucleotidyltransferase</keyword>
<dbReference type="Gene3D" id="3.90.550.10">
    <property type="entry name" value="Spore Coat Polysaccharide Biosynthesis Protein SpsA, Chain A"/>
    <property type="match status" value="1"/>
</dbReference>
<dbReference type="RefSeq" id="WP_169638934.1">
    <property type="nucleotide sequence ID" value="NZ_CP048788.1"/>
</dbReference>
<evidence type="ECO:0000313" key="5">
    <source>
        <dbReference type="EMBL" id="QJF49710.1"/>
    </source>
</evidence>
<evidence type="ECO:0000256" key="2">
    <source>
        <dbReference type="ARBA" id="ARBA00022695"/>
    </source>
</evidence>
<reference evidence="5 6" key="1">
    <citation type="submission" date="2020-02" db="EMBL/GenBank/DDBJ databases">
        <title>Genome sequence of Roseobacter ponti.</title>
        <authorList>
            <person name="Hollensteiner J."/>
            <person name="Schneider D."/>
            <person name="Poehlein A."/>
            <person name="Daniel R."/>
        </authorList>
    </citation>
    <scope>NUCLEOTIDE SEQUENCE [LARGE SCALE GENOMIC DNA]</scope>
    <source>
        <strain evidence="5 6">DSM 106830</strain>
    </source>
</reference>
<organism evidence="5 6">
    <name type="scientific">Roseobacter ponti</name>
    <dbReference type="NCBI Taxonomy" id="1891787"/>
    <lineage>
        <taxon>Bacteria</taxon>
        <taxon>Pseudomonadati</taxon>
        <taxon>Pseudomonadota</taxon>
        <taxon>Alphaproteobacteria</taxon>
        <taxon>Rhodobacterales</taxon>
        <taxon>Roseobacteraceae</taxon>
        <taxon>Roseobacter</taxon>
    </lineage>
</organism>
<dbReference type="SUPFAM" id="SSF53448">
    <property type="entry name" value="Nucleotide-diphospho-sugar transferases"/>
    <property type="match status" value="1"/>
</dbReference>
<dbReference type="PANTHER" id="PTHR43584">
    <property type="entry name" value="NUCLEOTIDYL TRANSFERASE"/>
    <property type="match status" value="1"/>
</dbReference>
<dbReference type="InterPro" id="IPR025877">
    <property type="entry name" value="MobA-like_NTP_Trfase"/>
</dbReference>
<feature type="domain" description="MobA-like NTP transferase" evidence="4">
    <location>
        <begin position="10"/>
        <end position="132"/>
    </location>
</feature>
<name>A0A858SMH7_9RHOB</name>
<dbReference type="Pfam" id="PF12804">
    <property type="entry name" value="NTP_transf_3"/>
    <property type="match status" value="1"/>
</dbReference>
<evidence type="ECO:0000256" key="3">
    <source>
        <dbReference type="ARBA" id="ARBA00022842"/>
    </source>
</evidence>
<evidence type="ECO:0000256" key="1">
    <source>
        <dbReference type="ARBA" id="ARBA00022679"/>
    </source>
</evidence>
<dbReference type="PANTHER" id="PTHR43584:SF8">
    <property type="entry name" value="N-ACETYLMURAMATE ALPHA-1-PHOSPHATE URIDYLYLTRANSFERASE"/>
    <property type="match status" value="1"/>
</dbReference>
<keyword evidence="6" id="KW-1185">Reference proteome</keyword>